<dbReference type="Gene3D" id="3.50.50.60">
    <property type="entry name" value="FAD/NAD(P)-binding domain"/>
    <property type="match status" value="2"/>
</dbReference>
<feature type="region of interest" description="Disordered" evidence="5">
    <location>
        <begin position="1267"/>
        <end position="1295"/>
    </location>
</feature>
<comment type="similarity">
    <text evidence="1">Belongs to the paxM FAD-dependent monooxygenase family.</text>
</comment>
<feature type="compositionally biased region" description="Basic residues" evidence="5">
    <location>
        <begin position="52"/>
        <end position="63"/>
    </location>
</feature>
<feature type="region of interest" description="Disordered" evidence="5">
    <location>
        <begin position="924"/>
        <end position="995"/>
    </location>
</feature>
<feature type="region of interest" description="Disordered" evidence="5">
    <location>
        <begin position="1"/>
        <end position="183"/>
    </location>
</feature>
<evidence type="ECO:0000256" key="1">
    <source>
        <dbReference type="ARBA" id="ARBA00007992"/>
    </source>
</evidence>
<protein>
    <recommendedName>
        <fullName evidence="6">FAD-binding domain-containing protein</fullName>
    </recommendedName>
</protein>
<feature type="region of interest" description="Disordered" evidence="5">
    <location>
        <begin position="1848"/>
        <end position="1868"/>
    </location>
</feature>
<feature type="domain" description="FAD-binding" evidence="6">
    <location>
        <begin position="1689"/>
        <end position="2098"/>
    </location>
</feature>
<feature type="region of interest" description="Disordered" evidence="5">
    <location>
        <begin position="1158"/>
        <end position="1184"/>
    </location>
</feature>
<keyword evidence="3" id="KW-0274">FAD</keyword>
<feature type="compositionally biased region" description="Pro residues" evidence="5">
    <location>
        <begin position="238"/>
        <end position="248"/>
    </location>
</feature>
<proteinExistence type="inferred from homology"/>
<feature type="compositionally biased region" description="Acidic residues" evidence="5">
    <location>
        <begin position="380"/>
        <end position="396"/>
    </location>
</feature>
<feature type="compositionally biased region" description="Basic and acidic residues" evidence="5">
    <location>
        <begin position="23"/>
        <end position="51"/>
    </location>
</feature>
<comment type="caution">
    <text evidence="7">The sequence shown here is derived from an EMBL/GenBank/DDBJ whole genome shotgun (WGS) entry which is preliminary data.</text>
</comment>
<reference evidence="7" key="1">
    <citation type="journal article" date="2020" name="Fungal Divers.">
        <title>Resolving the Mortierellaceae phylogeny through synthesis of multi-gene phylogenetics and phylogenomics.</title>
        <authorList>
            <person name="Vandepol N."/>
            <person name="Liber J."/>
            <person name="Desiro A."/>
            <person name="Na H."/>
            <person name="Kennedy M."/>
            <person name="Barry K."/>
            <person name="Grigoriev I.V."/>
            <person name="Miller A.N."/>
            <person name="O'Donnell K."/>
            <person name="Stajich J.E."/>
            <person name="Bonito G."/>
        </authorList>
    </citation>
    <scope>NUCLEOTIDE SEQUENCE</scope>
    <source>
        <strain evidence="7">BC1065</strain>
    </source>
</reference>
<dbReference type="PANTHER" id="PTHR47356">
    <property type="entry name" value="FAD-DEPENDENT MONOOXYGENASE ASQG-RELATED"/>
    <property type="match status" value="1"/>
</dbReference>
<feature type="compositionally biased region" description="Low complexity" evidence="5">
    <location>
        <begin position="640"/>
        <end position="654"/>
    </location>
</feature>
<organism evidence="7 8">
    <name type="scientific">Actinomortierella ambigua</name>
    <dbReference type="NCBI Taxonomy" id="1343610"/>
    <lineage>
        <taxon>Eukaryota</taxon>
        <taxon>Fungi</taxon>
        <taxon>Fungi incertae sedis</taxon>
        <taxon>Mucoromycota</taxon>
        <taxon>Mortierellomycotina</taxon>
        <taxon>Mortierellomycetes</taxon>
        <taxon>Mortierellales</taxon>
        <taxon>Mortierellaceae</taxon>
        <taxon>Actinomortierella</taxon>
    </lineage>
</organism>
<dbReference type="GO" id="GO:0004497">
    <property type="term" value="F:monooxygenase activity"/>
    <property type="evidence" value="ECO:0007669"/>
    <property type="project" value="InterPro"/>
</dbReference>
<feature type="region of interest" description="Disordered" evidence="5">
    <location>
        <begin position="234"/>
        <end position="260"/>
    </location>
</feature>
<feature type="compositionally biased region" description="Basic residues" evidence="5">
    <location>
        <begin position="510"/>
        <end position="523"/>
    </location>
</feature>
<feature type="compositionally biased region" description="Low complexity" evidence="5">
    <location>
        <begin position="882"/>
        <end position="903"/>
    </location>
</feature>
<dbReference type="PANTHER" id="PTHR47356:SF2">
    <property type="entry name" value="FAD-BINDING DOMAIN-CONTAINING PROTEIN-RELATED"/>
    <property type="match status" value="1"/>
</dbReference>
<dbReference type="Proteomes" id="UP000807716">
    <property type="component" value="Unassembled WGS sequence"/>
</dbReference>
<dbReference type="Pfam" id="PF01494">
    <property type="entry name" value="FAD_binding_3"/>
    <property type="match status" value="1"/>
</dbReference>
<feature type="compositionally biased region" description="Basic and acidic residues" evidence="5">
    <location>
        <begin position="1269"/>
        <end position="1281"/>
    </location>
</feature>
<feature type="region of interest" description="Disordered" evidence="5">
    <location>
        <begin position="274"/>
        <end position="299"/>
    </location>
</feature>
<gene>
    <name evidence="7" type="ORF">DFQ27_005840</name>
</gene>
<feature type="compositionally biased region" description="Basic and acidic residues" evidence="5">
    <location>
        <begin position="1858"/>
        <end position="1868"/>
    </location>
</feature>
<feature type="compositionally biased region" description="Polar residues" evidence="5">
    <location>
        <begin position="449"/>
        <end position="461"/>
    </location>
</feature>
<feature type="compositionally biased region" description="Acidic residues" evidence="5">
    <location>
        <begin position="94"/>
        <end position="109"/>
    </location>
</feature>
<feature type="compositionally biased region" description="Polar residues" evidence="5">
    <location>
        <begin position="1337"/>
        <end position="1347"/>
    </location>
</feature>
<feature type="compositionally biased region" description="Polar residues" evidence="5">
    <location>
        <begin position="250"/>
        <end position="260"/>
    </location>
</feature>
<feature type="compositionally biased region" description="Low complexity" evidence="5">
    <location>
        <begin position="398"/>
        <end position="407"/>
    </location>
</feature>
<sequence>MNQPRPSTPPAVHKEKSKKQKSKSKDKDKDKEKDGDKEKDREKDKGKEKDKSKKSKKKKKKSREHKDLDGDPWAFSKHKSLPEPPRQPYAPERPEEEEAVAIESSDDETTLSTGYRVTSHEQQQSSPFQHSYHHDPPSSEWQAQPQQHPQPISPMQPPAAKAPTFASQTGYENPSQVGSYTASSAPRVVLAPASMDDEDEDVCPVCEFECTCGPPAAVNVPKPVLAAPSPAIAAKAPMPSPQLHPPYQPEQESVSVGLSFQESPAESFQSAFKSPMVTPSGISHRRPSLSRQGGKGVGKAPVVLSAVKNRAYKSSQGKTLESNKAMQYYRHLLSSSGSEDDASDLGSEDEMESNTGAHVAYKRSHVVLQDTHTDDHDVPEPMEDDDEEESGDEADDALSIGSSSSLSDPEDGVNDYESAGESPSKHRSFAVNSTKGSKWIAKDVDQVLSPTLKPSTVNATSPPILVSKRGSSRPKKRKDSLGLTREDEDHLYMPAVASSWQRGANILSKAHGRSPSKKAHRARRESLDGLPTSTPPLSKEYNEASAHYEGSKSESEDGLQSSDEGDDDDDIFGDGELSDAPSDDYFDDDLSEDIEAFDDFDGDETNQLLYTSDDLESTSSGPHEYHYSDLEEEDEESLVDSDSSLNTSSQSDSDNGSETSTDSEIEPPQPAGSPDEDMVAYDSELDEDELLRLAEEERRIVQRAHLLQEYLSEEEEADPDRNPFESSEEEDSSTDEYEFDADGEGYEDDYYEDEEDDYFDQGLNQLSLVYDEYKGSKLEMQALMMIPPEQQEQLLLLQHYAEQQQQKLQQQQEQERGQSHSLSVPDVAHASLPPIAGAQDAAFFMTVPDLDAVSEQLAQSLATSMASSLAGSMSEASPPEDTSTATTPLPSSASPTPTLSTLGQTTLSTTTALGESAPLSIITSALPAPSPGATTPTSVTSASTIMPTPANTPTPPAESEAPPKEEEALSEALTMTGEENSSNAQSTSPVSSPQYETISADLAATTPTSTLSSQEFLESLDAATAQLLVKTLEQSSQDLHVGGKAADESPLDVSGSLLSTFGLYKRKGELLGGKDIENGSKRRRTSLSATVVGPGLLQDMTALMDIGTGSTSDHAGPSKASTPGEPRTALANLLTSTSPAELTPGLISLVSTAKLDPAHLHGRRGSMRSLKGRRSSKSEPQDGTTATVELMPMDDLLDTSALYGEHTDDEEPAGIPQTISKDLSRWEKVPIGTFRRSRRPSSPYIGLQGAIKSGRQDIESALLSAAHPNRSEASLHHDSRSHPAATSSGGSTRDVLRRIQRGGVGMRRYRSNPASLSGPDLQAIMHQQQQQQQPQQGVQACESTGKSQPRPIHHLRSASQLPLIATGGSGSPLLPETLMAMMGNTPPSVHVGMLMDELTSLGSPKDLSTTAAPLLGAGNSISGTTKLPSLSSSLSLLPANLTAAGHARSAHIEDLFSQDSRYHSLSTGASSSRRRRMTRSLSQHAVGGFRTASQSGPHSLSSRQRGGGQRSSKDGLVAGLGIDVVDADRRSSTVNHHERRRRGSEGTTVAVAATGEEPLRSEDVMTDVSQLPSSACPTPLHSPLFSATDAVVSSSVVEDVPKDAAIPPLSLDPSDFAKISSLLSSASSSSSSRMVIPSSSSSTGTVQLNLRQSAEDDDEEIDIDDDTDVDAIWRATFGHAEESTDKAPGAGIGGLLLGIMLDRAGISYHILEKNTEDKNVLGACIMLTPKVLKLFDQLDLLEGLVSISKEYKESFVVDERLESLGKLDLKFAHDRYHYPILVVGRPALMAFLLSKIHPDKVSFAKRILRFEYSTDSKPHAAASAASASASHDSEPGFGGVSAAAAAAMTSEKGTSSSAHEEKEADQRERVMVHCADRSVYTADLLVGADGAYSAVRQNLYRRIQEDKKAVEPLPESDLEPMFFDRHACLGITEPLSLDKYPLLKSPTCEFRIVAGQVHPFVLWTMPMPENRLAWTIGGKLLSPRTVDHDDVSFSCSEYTPEATRELLDDPTIREIRSPFGGTVGVDLIDQTQPDRVSRILIEEKLFKTWSDYRRCVLMGDAAHKPSPTGGHGAMSAAADAVALCNGLHALLVAKGSSRLPTREELGTMLRGYYDERFTSARNGIVGDLKRKVLLNYVPQWLHYRVADKMMYPQPVLDFLPIPDRQLLGVVSEKTV</sequence>
<feature type="compositionally biased region" description="Acidic residues" evidence="5">
    <location>
        <begin position="563"/>
        <end position="604"/>
    </location>
</feature>
<feature type="compositionally biased region" description="Acidic residues" evidence="5">
    <location>
        <begin position="726"/>
        <end position="751"/>
    </location>
</feature>
<feature type="compositionally biased region" description="Acidic residues" evidence="5">
    <location>
        <begin position="674"/>
        <end position="689"/>
    </location>
</feature>
<feature type="compositionally biased region" description="Low complexity" evidence="5">
    <location>
        <begin position="1327"/>
        <end position="1336"/>
    </location>
</feature>
<accession>A0A9P6QJI8</accession>
<feature type="compositionally biased region" description="Polar residues" evidence="5">
    <location>
        <begin position="1491"/>
        <end position="1500"/>
    </location>
</feature>
<feature type="region of interest" description="Disordered" evidence="5">
    <location>
        <begin position="1463"/>
        <end position="1550"/>
    </location>
</feature>
<feature type="compositionally biased region" description="Polar residues" evidence="5">
    <location>
        <begin position="139"/>
        <end position="150"/>
    </location>
</feature>
<feature type="region of interest" description="Disordered" evidence="5">
    <location>
        <begin position="869"/>
        <end position="903"/>
    </location>
</feature>
<name>A0A9P6QJI8_9FUNG</name>
<evidence type="ECO:0000256" key="4">
    <source>
        <dbReference type="ARBA" id="ARBA00023002"/>
    </source>
</evidence>
<dbReference type="InterPro" id="IPR002938">
    <property type="entry name" value="FAD-bd"/>
</dbReference>
<keyword evidence="4" id="KW-0560">Oxidoreductase</keyword>
<evidence type="ECO:0000256" key="2">
    <source>
        <dbReference type="ARBA" id="ARBA00022630"/>
    </source>
</evidence>
<evidence type="ECO:0000256" key="3">
    <source>
        <dbReference type="ARBA" id="ARBA00022827"/>
    </source>
</evidence>
<dbReference type="OrthoDB" id="655030at2759"/>
<evidence type="ECO:0000313" key="7">
    <source>
        <dbReference type="EMBL" id="KAG0268760.1"/>
    </source>
</evidence>
<feature type="compositionally biased region" description="Acidic residues" evidence="5">
    <location>
        <begin position="630"/>
        <end position="639"/>
    </location>
</feature>
<evidence type="ECO:0000259" key="6">
    <source>
        <dbReference type="Pfam" id="PF01494"/>
    </source>
</evidence>
<evidence type="ECO:0000256" key="5">
    <source>
        <dbReference type="SAM" id="MobiDB-lite"/>
    </source>
</evidence>
<feature type="region of interest" description="Disordered" evidence="5">
    <location>
        <begin position="1326"/>
        <end position="1350"/>
    </location>
</feature>
<feature type="compositionally biased region" description="Acidic residues" evidence="5">
    <location>
        <begin position="338"/>
        <end position="352"/>
    </location>
</feature>
<feature type="region of interest" description="Disordered" evidence="5">
    <location>
        <begin position="331"/>
        <end position="436"/>
    </location>
</feature>
<dbReference type="SUPFAM" id="SSF51905">
    <property type="entry name" value="FAD/NAD(P)-binding domain"/>
    <property type="match status" value="1"/>
</dbReference>
<dbReference type="EMBL" id="JAAAJB010000042">
    <property type="protein sequence ID" value="KAG0268760.1"/>
    <property type="molecule type" value="Genomic_DNA"/>
</dbReference>
<feature type="compositionally biased region" description="Polar residues" evidence="5">
    <location>
        <begin position="165"/>
        <end position="183"/>
    </location>
</feature>
<dbReference type="GO" id="GO:0071949">
    <property type="term" value="F:FAD binding"/>
    <property type="evidence" value="ECO:0007669"/>
    <property type="project" value="InterPro"/>
</dbReference>
<feature type="compositionally biased region" description="Polar residues" evidence="5">
    <location>
        <begin position="110"/>
        <end position="129"/>
    </location>
</feature>
<dbReference type="InterPro" id="IPR050562">
    <property type="entry name" value="FAD_mOase_fung"/>
</dbReference>
<keyword evidence="8" id="KW-1185">Reference proteome</keyword>
<keyword evidence="2" id="KW-0285">Flavoprotein</keyword>
<feature type="compositionally biased region" description="Polar residues" evidence="5">
    <location>
        <begin position="977"/>
        <end position="995"/>
    </location>
</feature>
<evidence type="ECO:0000313" key="8">
    <source>
        <dbReference type="Proteomes" id="UP000807716"/>
    </source>
</evidence>
<feature type="compositionally biased region" description="Low complexity" evidence="5">
    <location>
        <begin position="924"/>
        <end position="949"/>
    </location>
</feature>
<feature type="region of interest" description="Disordered" evidence="5">
    <location>
        <begin position="709"/>
        <end position="751"/>
    </location>
</feature>
<dbReference type="InterPro" id="IPR036188">
    <property type="entry name" value="FAD/NAD-bd_sf"/>
</dbReference>
<dbReference type="PRINTS" id="PR00420">
    <property type="entry name" value="RNGMNOXGNASE"/>
</dbReference>
<feature type="compositionally biased region" description="Basic residues" evidence="5">
    <location>
        <begin position="1160"/>
        <end position="1175"/>
    </location>
</feature>
<feature type="region of interest" description="Disordered" evidence="5">
    <location>
        <begin position="1106"/>
        <end position="1126"/>
    </location>
</feature>
<feature type="region of interest" description="Disordered" evidence="5">
    <location>
        <begin position="449"/>
        <end position="690"/>
    </location>
</feature>